<dbReference type="PANTHER" id="PTHR42892">
    <property type="entry name" value="GLUCOSAMINE-6-PHOSPHATE DEAMINASE-LIKE PROTEIN BT_0258-RELATED"/>
    <property type="match status" value="1"/>
</dbReference>
<comment type="similarity">
    <text evidence="1">Belongs to the glucosamine/galactosamine-6-phosphate isomerase family. NagB subfamily.</text>
</comment>
<dbReference type="SUPFAM" id="SSF100950">
    <property type="entry name" value="NagB/RpiA/CoA transferase-like"/>
    <property type="match status" value="1"/>
</dbReference>
<dbReference type="CDD" id="cd01399">
    <property type="entry name" value="GlcN6P_deaminase"/>
    <property type="match status" value="1"/>
</dbReference>
<proteinExistence type="inferred from homology"/>
<dbReference type="InterPro" id="IPR052960">
    <property type="entry name" value="GlcN6P_deaminase-like"/>
</dbReference>
<evidence type="ECO:0000259" key="2">
    <source>
        <dbReference type="Pfam" id="PF01182"/>
    </source>
</evidence>
<dbReference type="UniPathway" id="UPA00629">
    <property type="reaction ID" value="UER00684"/>
</dbReference>
<dbReference type="GO" id="GO:0005975">
    <property type="term" value="P:carbohydrate metabolic process"/>
    <property type="evidence" value="ECO:0007669"/>
    <property type="project" value="InterPro"/>
</dbReference>
<keyword evidence="4" id="KW-1185">Reference proteome</keyword>
<dbReference type="Pfam" id="PF01182">
    <property type="entry name" value="Glucosamine_iso"/>
    <property type="match status" value="1"/>
</dbReference>
<evidence type="ECO:0000313" key="4">
    <source>
        <dbReference type="Proteomes" id="UP000244956"/>
    </source>
</evidence>
<dbReference type="NCBIfam" id="NF002557">
    <property type="entry name" value="PRK02122.1"/>
    <property type="match status" value="1"/>
</dbReference>
<comment type="catalytic activity">
    <reaction evidence="1">
        <text>alpha-D-glucosamine 6-phosphate + H2O = beta-D-fructose 6-phosphate + NH4(+)</text>
        <dbReference type="Rhea" id="RHEA:12172"/>
        <dbReference type="ChEBI" id="CHEBI:15377"/>
        <dbReference type="ChEBI" id="CHEBI:28938"/>
        <dbReference type="ChEBI" id="CHEBI:57634"/>
        <dbReference type="ChEBI" id="CHEBI:75989"/>
        <dbReference type="EC" id="3.5.99.6"/>
    </reaction>
</comment>
<dbReference type="EMBL" id="QEWP01000001">
    <property type="protein sequence ID" value="PWE01069.1"/>
    <property type="molecule type" value="Genomic_DNA"/>
</dbReference>
<dbReference type="Gene3D" id="3.40.50.1360">
    <property type="match status" value="1"/>
</dbReference>
<comment type="caution">
    <text evidence="3">The sequence shown here is derived from an EMBL/GenBank/DDBJ whole genome shotgun (WGS) entry which is preliminary data.</text>
</comment>
<organism evidence="3 4">
    <name type="scientific">Marinilabilia rubra</name>
    <dbReference type="NCBI Taxonomy" id="2162893"/>
    <lineage>
        <taxon>Bacteria</taxon>
        <taxon>Pseudomonadati</taxon>
        <taxon>Bacteroidota</taxon>
        <taxon>Bacteroidia</taxon>
        <taxon>Marinilabiliales</taxon>
        <taxon>Marinilabiliaceae</taxon>
        <taxon>Marinilabilia</taxon>
    </lineage>
</organism>
<feature type="domain" description="Glucosamine/galactosamine-6-phosphate isomerase" evidence="2">
    <location>
        <begin position="23"/>
        <end position="249"/>
    </location>
</feature>
<dbReference type="InterPro" id="IPR004547">
    <property type="entry name" value="Glucosamine6P_isomerase"/>
</dbReference>
<dbReference type="InterPro" id="IPR006148">
    <property type="entry name" value="Glc/Gal-6P_isomerase"/>
</dbReference>
<keyword evidence="1" id="KW-0378">Hydrolase</keyword>
<feature type="active site" description="Proton acceptor; for ring-opening step" evidence="1">
    <location>
        <position position="158"/>
    </location>
</feature>
<dbReference type="GO" id="GO:0019262">
    <property type="term" value="P:N-acetylneuraminate catabolic process"/>
    <property type="evidence" value="ECO:0007669"/>
    <property type="project" value="UniProtKB-UniRule"/>
</dbReference>
<dbReference type="SUPFAM" id="SSF102588">
    <property type="entry name" value="LmbE-like"/>
    <property type="match status" value="1"/>
</dbReference>
<protein>
    <recommendedName>
        <fullName evidence="1">Glucosamine-6-phosphate deaminase</fullName>
        <ecNumber evidence="1">3.5.99.6</ecNumber>
    </recommendedName>
    <alternativeName>
        <fullName evidence="1">GlcN6P deaminase</fullName>
        <shortName evidence="1">GNPDA</shortName>
    </alternativeName>
    <alternativeName>
        <fullName evidence="1">Glucosamine-6-phosphate isomerase</fullName>
    </alternativeName>
</protein>
<dbReference type="GO" id="GO:0004342">
    <property type="term" value="F:glucosamine-6-phosphate deaminase activity"/>
    <property type="evidence" value="ECO:0007669"/>
    <property type="project" value="UniProtKB-UniRule"/>
</dbReference>
<dbReference type="HAMAP" id="MF_01241">
    <property type="entry name" value="GlcN6P_deamin"/>
    <property type="match status" value="1"/>
</dbReference>
<comment type="caution">
    <text evidence="1">Lacks conserved residue(s) required for the propagation of feature annotation.</text>
</comment>
<reference evidence="3 4" key="1">
    <citation type="submission" date="2018-05" db="EMBL/GenBank/DDBJ databases">
        <title>Marinilabilia rubrum sp. nov., isolated from saltern sediment.</title>
        <authorList>
            <person name="Zhang R."/>
        </authorList>
    </citation>
    <scope>NUCLEOTIDE SEQUENCE [LARGE SCALE GENOMIC DNA]</scope>
    <source>
        <strain evidence="3 4">WTE16</strain>
    </source>
</reference>
<dbReference type="OrthoDB" id="9791139at2"/>
<comment type="pathway">
    <text evidence="1">Amino-sugar metabolism; N-acetylneuraminate degradation; D-fructose 6-phosphate from N-acetylneuraminate: step 5/5.</text>
</comment>
<dbReference type="InterPro" id="IPR003737">
    <property type="entry name" value="GlcNAc_PI_deacetylase-related"/>
</dbReference>
<dbReference type="Proteomes" id="UP000244956">
    <property type="component" value="Unassembled WGS sequence"/>
</dbReference>
<gene>
    <name evidence="1 3" type="primary">nagB</name>
    <name evidence="3" type="ORF">DDZ16_00850</name>
</gene>
<dbReference type="RefSeq" id="WP_109262524.1">
    <property type="nucleotide sequence ID" value="NZ_QEWP01000001.1"/>
</dbReference>
<dbReference type="InterPro" id="IPR037171">
    <property type="entry name" value="NagB/RpiA_transferase-like"/>
</dbReference>
<dbReference type="GO" id="GO:0006046">
    <property type="term" value="P:N-acetylglucosamine catabolic process"/>
    <property type="evidence" value="ECO:0007669"/>
    <property type="project" value="UniProtKB-UniRule"/>
</dbReference>
<dbReference type="AlphaFoldDB" id="A0A2U2BDC4"/>
<name>A0A2U2BDC4_9BACT</name>
<sequence length="648" mass="73680">MTQSIHFTDQPVEKLPLNIVEGKEEGAKEIASIIADLIKEKEAQGKKTVLGLATGSSPVMVYKELIRMHNEDNLSFKNVVTFNLDEYYPMSSENKNSYVRFMNEQLFDHIDIPKDNIHIPDGSLPINKIEKYCSKYEKKIKDQGGIDIQLLGIGRSGHIGFNEPGSAINSTTRIVKLDPITIADAAKDFGSEKSVPLRAITMGISTILNARKIILTAWGKNKSVILKKMIEEPVTTKVPASFLQLHDEVTIYADEDATTELSRTKAPWIYGMVKWTPKMVKRAVIWLSLELEKPILKLTDDDYKAKGLIDLLALYDGAYDLNIKVFGQIRDTITGWPGGKPGAYEKTRPERPEPAVKRSLIFSPHPDDDVISMGGTLLRLADQGHDVHVAYQTSGNIAVFDDDALRFSSFSVDLMKSQNNLSPDHEKAHQELVKFLKSKKSDDIDTQYVKNIKRLIRQGEAEAACRYCGVKEKNVHFLYLPFYETGLVEKNPMADEDVKIVVDLLRKVKPHQIFAAGDLQDPHGTHEVCLQIIFAAIRQIREAGDTWLNDAYVWLYRGAWQEWDVEDIEMAIPISPEELKRKRKAIFKHQSQKDFPVFPGEDNREFWQRSEARNRTTARLYDKLGLTEYEAIEAFVKYPFDDEESFLK</sequence>
<feature type="active site" description="Proton acceptor; for enolization step" evidence="1">
    <location>
        <position position="85"/>
    </location>
</feature>
<comment type="function">
    <text evidence="1">Catalyzes the reversible isomerization-deamination of glucosamine 6-phosphate (GlcN6P) to form fructose 6-phosphate (Fru6P) and ammonium ion.</text>
</comment>
<keyword evidence="1" id="KW-0119">Carbohydrate metabolism</keyword>
<accession>A0A2U2BDC4</accession>
<dbReference type="InterPro" id="IPR024078">
    <property type="entry name" value="LmbE-like_dom_sf"/>
</dbReference>
<dbReference type="Gene3D" id="3.40.50.10320">
    <property type="entry name" value="LmbE-like"/>
    <property type="match status" value="1"/>
</dbReference>
<dbReference type="NCBIfam" id="TIGR00502">
    <property type="entry name" value="nagB"/>
    <property type="match status" value="1"/>
</dbReference>
<evidence type="ECO:0000313" key="3">
    <source>
        <dbReference type="EMBL" id="PWE01069.1"/>
    </source>
</evidence>
<dbReference type="EC" id="3.5.99.6" evidence="1"/>
<dbReference type="Pfam" id="PF02585">
    <property type="entry name" value="PIG-L"/>
    <property type="match status" value="1"/>
</dbReference>
<feature type="active site" description="For ring-opening step" evidence="1">
    <location>
        <position position="163"/>
    </location>
</feature>
<evidence type="ECO:0000256" key="1">
    <source>
        <dbReference type="HAMAP-Rule" id="MF_01241"/>
    </source>
</evidence>
<dbReference type="PANTHER" id="PTHR42892:SF1">
    <property type="entry name" value="GLUCOSAMINE-6-PHOSPHATE ISOMERASE"/>
    <property type="match status" value="1"/>
</dbReference>